<reference evidence="2" key="1">
    <citation type="journal article" date="2022" name="bioRxiv">
        <title>Sequencing and chromosome-scale assembly of the giantPleurodeles waltlgenome.</title>
        <authorList>
            <person name="Brown T."/>
            <person name="Elewa A."/>
            <person name="Iarovenko S."/>
            <person name="Subramanian E."/>
            <person name="Araus A.J."/>
            <person name="Petzold A."/>
            <person name="Susuki M."/>
            <person name="Suzuki K.-i.T."/>
            <person name="Hayashi T."/>
            <person name="Toyoda A."/>
            <person name="Oliveira C."/>
            <person name="Osipova E."/>
            <person name="Leigh N.D."/>
            <person name="Simon A."/>
            <person name="Yun M.H."/>
        </authorList>
    </citation>
    <scope>NUCLEOTIDE SEQUENCE</scope>
    <source>
        <strain evidence="2">20211129_DDA</strain>
        <tissue evidence="2">Liver</tissue>
    </source>
</reference>
<protein>
    <submittedName>
        <fullName evidence="2">Uncharacterized protein</fullName>
    </submittedName>
</protein>
<evidence type="ECO:0000313" key="3">
    <source>
        <dbReference type="Proteomes" id="UP001066276"/>
    </source>
</evidence>
<sequence length="124" mass="13608">MESCLSYSRGTYEGVDTTTTVATCTSEGADRLQEPGSKARDVRKTLTRQRGEEDLQRLDREKRMNGEDKDVSGSPETCLLTTHEERNLNCLGEEMGAFSSRVPGSTWLSQVRTICAVGTGGLWG</sequence>
<feature type="region of interest" description="Disordered" evidence="1">
    <location>
        <begin position="26"/>
        <end position="77"/>
    </location>
</feature>
<evidence type="ECO:0000313" key="2">
    <source>
        <dbReference type="EMBL" id="KAJ1218149.1"/>
    </source>
</evidence>
<dbReference type="Proteomes" id="UP001066276">
    <property type="component" value="Chromosome 1_1"/>
</dbReference>
<organism evidence="2 3">
    <name type="scientific">Pleurodeles waltl</name>
    <name type="common">Iberian ribbed newt</name>
    <dbReference type="NCBI Taxonomy" id="8319"/>
    <lineage>
        <taxon>Eukaryota</taxon>
        <taxon>Metazoa</taxon>
        <taxon>Chordata</taxon>
        <taxon>Craniata</taxon>
        <taxon>Vertebrata</taxon>
        <taxon>Euteleostomi</taxon>
        <taxon>Amphibia</taxon>
        <taxon>Batrachia</taxon>
        <taxon>Caudata</taxon>
        <taxon>Salamandroidea</taxon>
        <taxon>Salamandridae</taxon>
        <taxon>Pleurodelinae</taxon>
        <taxon>Pleurodeles</taxon>
    </lineage>
</organism>
<keyword evidence="3" id="KW-1185">Reference proteome</keyword>
<dbReference type="EMBL" id="JANPWB010000001">
    <property type="protein sequence ID" value="KAJ1218149.1"/>
    <property type="molecule type" value="Genomic_DNA"/>
</dbReference>
<proteinExistence type="predicted"/>
<accession>A0AAV7WVJ5</accession>
<name>A0AAV7WVJ5_PLEWA</name>
<feature type="compositionally biased region" description="Basic and acidic residues" evidence="1">
    <location>
        <begin position="28"/>
        <end position="71"/>
    </location>
</feature>
<comment type="caution">
    <text evidence="2">The sequence shown here is derived from an EMBL/GenBank/DDBJ whole genome shotgun (WGS) entry which is preliminary data.</text>
</comment>
<gene>
    <name evidence="2" type="ORF">NDU88_005732</name>
</gene>
<evidence type="ECO:0000256" key="1">
    <source>
        <dbReference type="SAM" id="MobiDB-lite"/>
    </source>
</evidence>
<dbReference type="AlphaFoldDB" id="A0AAV7WVJ5"/>